<dbReference type="PANTHER" id="PTHR46001:SF1">
    <property type="entry name" value="RHO GUANINE NUCLEOTIDE EXCHANGE FACTOR TIAM1"/>
    <property type="match status" value="1"/>
</dbReference>
<dbReference type="GeneTree" id="ENSGT00940000156294"/>
<dbReference type="InterPro" id="IPR035899">
    <property type="entry name" value="DBL_dom_sf"/>
</dbReference>
<dbReference type="CDD" id="cd00160">
    <property type="entry name" value="RhoGEF"/>
    <property type="match status" value="1"/>
</dbReference>
<keyword evidence="2" id="KW-0677">Repeat</keyword>
<protein>
    <recommendedName>
        <fullName evidence="9">TIAM Rac1 associated GEF 1</fullName>
    </recommendedName>
</protein>
<sequence>MGNAESQNVEHEFYGEKHASLGRKHTSRSLRLSHKARRTRHASSGKVIHRNSEVSTRSSSTPSIPQSLAENGLEPFSQEGALEDFGSPIWVDRVDMGLRPVSYTDSSVAPSVDSSIVLTAASVQSMPDSEESRLYGDDAAYLADGGRRQHPYTSNGPAFMETASFKKKRSKSADIWREDSLEFSLSDLSQEHLTSNEEILVSTEEKDCEEARGMEPRASPRRLSACQRANSLGDLYAQKNSGVTANGGPRSKFAGYCRNLVSDIPELANHKMPPAAAEDSVPYSNYNTLPCRKSHCLSEGATNPQISHSNSMQGRRAKTTQDVNAGEGSEFADSGIEGATTDTDLLSRRSNATNSSYSPPTGRAFVGSDSGSSSTGDAARQGVYENFRRELEMSTTNSESLEEAGSAHSDEQSSGTLSSPGQSDILLTAAQGTVRKAGALAVKNFLVHKKNKKVESATRRKWKHYWVSLKGCTLFFYESDGRSGIDHNSIPKHAVWVENSIVQAVPEHPKKDFVFCLSNSLGDAFLFQIFVWEQNLEQFQMDLFRYRCYLASLQGGELPNPKRLLAFASRPTKVAMGRLGIFSVSSFHALVAARTGETGVRRRTQAMSRSASKRRSRFSSLWGLDTTSKKKQGRPSINQVFGEGSDAVKKSLEGIFDDTVPDGKREKEMVLPSVHQHNPDCDIWVHEYFTPSWFCLPNNQPALTVVRPGDTARDTLELICKTHQLDHSAHYLRLKFLIENKMQHYVPKPEEDIYELLYKEIEICPKVTQNIQIEKSDTASDNYGFSLSSVEEDGVRRLYVNSVKETGLASKKGLKAGDEILEINSRAAGTLNSSVLKDFLTQPSLGLLVRTYPELVGGVELLDCPPHRADGPADLNDSPLAFLSSNPGHGLCGEQGSGAETALEETEGPDLESSDETDHSSKSTEQVAAFCRSLHEMNLSDPSPSPQDSTGPQLATMRQLTDADKLRKVICELLETERTYVKDLNCLMERYLKPLQKETFLTQDELDVLFGNLTEMVEFQVEFLKTLEDGVRLVPDLEKLEKVDQFKKVLFSLGGSFLYYADRFKLYSAFCASHTKVPKVLVKAKTDTAFKAFLDAQNPKQQHSATLESYLIKPIQRILKYPLLLKELFALTDAESEEHYHLDVAIKTMNKVASHINEMQKIHEEFGAVFDQLIAEQTGEKKEVADLSMGDLLLHTTVIWPNPPASLGKWKKEPELAAFVFKTAVVLVYKDGSKQKKKLVGSHRLSIYEDWDPFRFRHMIPTEALQVRALASADAEANAVCEIVHVKSESEGRPERIFHLCCSSPESRKDFLKAVHSILRDKHRRQLLKTESLPSSQQYVPFGGKRLCALKGARPAMSRAVSAPSKSLGRRRRRLARNRFTIDSDAISASSPEKESQQPPGGGDTDRWVEEQFDLAQYEEQDDIKETDILSDDDEFCESVKGAAVDTDLPEQLQAASISQRERGRKSLDSHASRMTQLKKQAALSGINGGLEGPSEEVIWVRREDFAPSRKLNTEI</sequence>
<dbReference type="InterPro" id="IPR011993">
    <property type="entry name" value="PH-like_dom_sf"/>
</dbReference>
<dbReference type="SUPFAM" id="SSF48065">
    <property type="entry name" value="DBL homology domain (DH-domain)"/>
    <property type="match status" value="1"/>
</dbReference>
<dbReference type="Pfam" id="PF23014">
    <property type="entry name" value="PH_Tiam1"/>
    <property type="match status" value="1"/>
</dbReference>
<dbReference type="SUPFAM" id="SSF50156">
    <property type="entry name" value="PDZ domain-like"/>
    <property type="match status" value="1"/>
</dbReference>
<dbReference type="PROSITE" id="PS50010">
    <property type="entry name" value="DH_2"/>
    <property type="match status" value="1"/>
</dbReference>
<reference evidence="7" key="2">
    <citation type="submission" date="2025-08" db="UniProtKB">
        <authorList>
            <consortium name="Ensembl"/>
        </authorList>
    </citation>
    <scope>IDENTIFICATION</scope>
    <source>
        <strain evidence="7">breed Abyssinian</strain>
    </source>
</reference>
<reference evidence="7 8" key="1">
    <citation type="submission" date="2021-02" db="EMBL/GenBank/DDBJ databases">
        <title>Safari Cat Assemblies.</title>
        <authorList>
            <person name="Bredemeyer K.R."/>
            <person name="Murphy W.J."/>
        </authorList>
    </citation>
    <scope>NUCLEOTIDE SEQUENCE [LARGE SCALE GENOMIC DNA]</scope>
</reference>
<feature type="domain" description="PDZ" evidence="5">
    <location>
        <begin position="770"/>
        <end position="833"/>
    </location>
</feature>
<dbReference type="Pfam" id="PF00595">
    <property type="entry name" value="PDZ"/>
    <property type="match status" value="1"/>
</dbReference>
<name>A0ABI7XHJ5_FELCA</name>
<dbReference type="InterPro" id="IPR040655">
    <property type="entry name" value="TIAM1_CC-Ex"/>
</dbReference>
<dbReference type="InterPro" id="IPR001331">
    <property type="entry name" value="GDS_CDC24_CS"/>
</dbReference>
<feature type="compositionally biased region" description="Polar residues" evidence="3">
    <location>
        <begin position="412"/>
        <end position="422"/>
    </location>
</feature>
<dbReference type="SMART" id="SM00455">
    <property type="entry name" value="RBD"/>
    <property type="match status" value="1"/>
</dbReference>
<accession>A0ABI7XHJ5</accession>
<feature type="region of interest" description="Disordered" evidence="3">
    <location>
        <begin position="300"/>
        <end position="379"/>
    </location>
</feature>
<feature type="compositionally biased region" description="Acidic residues" evidence="3">
    <location>
        <begin position="902"/>
        <end position="915"/>
    </location>
</feature>
<dbReference type="Gene3D" id="2.30.42.10">
    <property type="match status" value="1"/>
</dbReference>
<dbReference type="InterPro" id="IPR003116">
    <property type="entry name" value="RBD_dom"/>
</dbReference>
<feature type="region of interest" description="Disordered" evidence="3">
    <location>
        <begin position="204"/>
        <end position="223"/>
    </location>
</feature>
<evidence type="ECO:0000313" key="7">
    <source>
        <dbReference type="Ensembl" id="ENSFCTP00005021521.1"/>
    </source>
</evidence>
<dbReference type="InterPro" id="IPR036034">
    <property type="entry name" value="PDZ_sf"/>
</dbReference>
<feature type="region of interest" description="Disordered" evidence="3">
    <location>
        <begin position="886"/>
        <end position="925"/>
    </location>
</feature>
<dbReference type="Gene3D" id="6.10.140.680">
    <property type="match status" value="1"/>
</dbReference>
<keyword evidence="8" id="KW-1185">Reference proteome</keyword>
<feature type="region of interest" description="Disordered" evidence="3">
    <location>
        <begin position="1"/>
        <end position="70"/>
    </location>
</feature>
<feature type="domain" description="DH" evidence="4">
    <location>
        <begin position="965"/>
        <end position="1159"/>
    </location>
</feature>
<dbReference type="PANTHER" id="PTHR46001">
    <property type="entry name" value="TIAM (MAMMALIAN TUMOR INVASION AND METASTASIS FACTOR) HOMOLOG"/>
    <property type="match status" value="1"/>
</dbReference>
<dbReference type="Pfam" id="PF00621">
    <property type="entry name" value="RhoGEF"/>
    <property type="match status" value="1"/>
</dbReference>
<dbReference type="InterPro" id="IPR001478">
    <property type="entry name" value="PDZ"/>
</dbReference>
<dbReference type="Pfam" id="PF18385">
    <property type="entry name" value="Tiam_CC_Ex"/>
    <property type="match status" value="1"/>
</dbReference>
<dbReference type="Proteomes" id="UP000823872">
    <property type="component" value="Chromosome C2"/>
</dbReference>
<dbReference type="Pfam" id="PF02196">
    <property type="entry name" value="RBD"/>
    <property type="match status" value="1"/>
</dbReference>
<feature type="compositionally biased region" description="Basic and acidic residues" evidence="3">
    <location>
        <begin position="204"/>
        <end position="215"/>
    </location>
</feature>
<dbReference type="InterPro" id="IPR001849">
    <property type="entry name" value="PH_domain"/>
</dbReference>
<dbReference type="Gene3D" id="2.30.29.30">
    <property type="entry name" value="Pleckstrin-homology domain (PH domain)/Phosphotyrosine-binding domain (PTB)"/>
    <property type="match status" value="1"/>
</dbReference>
<reference evidence="7" key="3">
    <citation type="submission" date="2025-09" db="UniProtKB">
        <authorList>
            <consortium name="Ensembl"/>
        </authorList>
    </citation>
    <scope>IDENTIFICATION</scope>
    <source>
        <strain evidence="7">breed Abyssinian</strain>
    </source>
</reference>
<proteinExistence type="predicted"/>
<dbReference type="PROSITE" id="PS50898">
    <property type="entry name" value="RBD"/>
    <property type="match status" value="1"/>
</dbReference>
<dbReference type="PROSITE" id="PS50106">
    <property type="entry name" value="PDZ"/>
    <property type="match status" value="1"/>
</dbReference>
<feature type="compositionally biased region" description="Basic and acidic residues" evidence="3">
    <location>
        <begin position="8"/>
        <end position="19"/>
    </location>
</feature>
<dbReference type="SMART" id="SM00233">
    <property type="entry name" value="PH"/>
    <property type="match status" value="2"/>
</dbReference>
<dbReference type="InterPro" id="IPR043537">
    <property type="entry name" value="Tiam1/Tiam2/Sif"/>
</dbReference>
<feature type="compositionally biased region" description="Low complexity" evidence="3">
    <location>
        <begin position="53"/>
        <end position="67"/>
    </location>
</feature>
<feature type="domain" description="RBD" evidence="6">
    <location>
        <begin position="690"/>
        <end position="757"/>
    </location>
</feature>
<dbReference type="InterPro" id="IPR055230">
    <property type="entry name" value="PH_Tiam1/2"/>
</dbReference>
<evidence type="ECO:0000256" key="2">
    <source>
        <dbReference type="ARBA" id="ARBA00022737"/>
    </source>
</evidence>
<dbReference type="CDD" id="cd01255">
    <property type="entry name" value="PH2_Tiam1_2"/>
    <property type="match status" value="1"/>
</dbReference>
<dbReference type="Ensembl" id="ENSFCTT00005032332.1">
    <property type="protein sequence ID" value="ENSFCTP00005021521.1"/>
    <property type="gene ID" value="ENSFCTG00005011462.1"/>
</dbReference>
<dbReference type="PROSITE" id="PS00741">
    <property type="entry name" value="DH_1"/>
    <property type="match status" value="1"/>
</dbReference>
<feature type="compositionally biased region" description="Polar residues" evidence="3">
    <location>
        <begin position="300"/>
        <end position="313"/>
    </location>
</feature>
<evidence type="ECO:0000259" key="4">
    <source>
        <dbReference type="PROSITE" id="PS50010"/>
    </source>
</evidence>
<evidence type="ECO:0000256" key="1">
    <source>
        <dbReference type="ARBA" id="ARBA00022658"/>
    </source>
</evidence>
<organism evidence="7 8">
    <name type="scientific">Felis catus</name>
    <name type="common">Cat</name>
    <name type="synonym">Felis silvestris catus</name>
    <dbReference type="NCBI Taxonomy" id="9685"/>
    <lineage>
        <taxon>Eukaryota</taxon>
        <taxon>Metazoa</taxon>
        <taxon>Chordata</taxon>
        <taxon>Craniata</taxon>
        <taxon>Vertebrata</taxon>
        <taxon>Euteleostomi</taxon>
        <taxon>Mammalia</taxon>
        <taxon>Eutheria</taxon>
        <taxon>Laurasiatheria</taxon>
        <taxon>Carnivora</taxon>
        <taxon>Feliformia</taxon>
        <taxon>Felidae</taxon>
        <taxon>Felinae</taxon>
        <taxon>Felis</taxon>
    </lineage>
</organism>
<evidence type="ECO:0000259" key="5">
    <source>
        <dbReference type="PROSITE" id="PS50106"/>
    </source>
</evidence>
<dbReference type="SMART" id="SM00228">
    <property type="entry name" value="PDZ"/>
    <property type="match status" value="1"/>
</dbReference>
<dbReference type="Gene3D" id="1.20.900.10">
    <property type="entry name" value="Dbl homology (DH) domain"/>
    <property type="match status" value="1"/>
</dbReference>
<evidence type="ECO:0000313" key="8">
    <source>
        <dbReference type="Proteomes" id="UP000823872"/>
    </source>
</evidence>
<dbReference type="InterPro" id="IPR000219">
    <property type="entry name" value="DH_dom"/>
</dbReference>
<gene>
    <name evidence="7" type="primary">TIAM1</name>
</gene>
<feature type="compositionally biased region" description="Low complexity" evidence="3">
    <location>
        <begin position="367"/>
        <end position="377"/>
    </location>
</feature>
<evidence type="ECO:0008006" key="9">
    <source>
        <dbReference type="Google" id="ProtNLM"/>
    </source>
</evidence>
<keyword evidence="1" id="KW-0344">Guanine-nucleotide releasing factor</keyword>
<dbReference type="SUPFAM" id="SSF50729">
    <property type="entry name" value="PH domain-like"/>
    <property type="match status" value="2"/>
</dbReference>
<evidence type="ECO:0000256" key="3">
    <source>
        <dbReference type="SAM" id="MobiDB-lite"/>
    </source>
</evidence>
<dbReference type="SMART" id="SM00325">
    <property type="entry name" value="RhoGEF"/>
    <property type="match status" value="1"/>
</dbReference>
<feature type="compositionally biased region" description="Basic residues" evidence="3">
    <location>
        <begin position="20"/>
        <end position="49"/>
    </location>
</feature>
<feature type="region of interest" description="Disordered" evidence="3">
    <location>
        <begin position="1381"/>
        <end position="1407"/>
    </location>
</feature>
<feature type="region of interest" description="Disordered" evidence="3">
    <location>
        <begin position="393"/>
        <end position="422"/>
    </location>
</feature>
<evidence type="ECO:0000259" key="6">
    <source>
        <dbReference type="PROSITE" id="PS50898"/>
    </source>
</evidence>
<feature type="compositionally biased region" description="Polar residues" evidence="3">
    <location>
        <begin position="340"/>
        <end position="359"/>
    </location>
</feature>